<dbReference type="Proteomes" id="UP000318661">
    <property type="component" value="Unassembled WGS sequence"/>
</dbReference>
<dbReference type="PANTHER" id="PTHR38471:SF2">
    <property type="entry name" value="FOUR HELIX BUNDLE PROTEIN"/>
    <property type="match status" value="1"/>
</dbReference>
<sequence>MQALYERLRVWQLAHELTLEIYKVTATFPSSEKYGLTAQLRRAAAAVPTNIVEGNARRHRREYIHYCLIARASIAEVKYLLRLSLDLGFLSAERYESLFAGYNEVGKMLQAMINQLDHSNP</sequence>
<organism evidence="1 2">
    <name type="scientific">Candidatus Segetimicrobium genomatis</name>
    <dbReference type="NCBI Taxonomy" id="2569760"/>
    <lineage>
        <taxon>Bacteria</taxon>
        <taxon>Bacillati</taxon>
        <taxon>Candidatus Sysuimicrobiota</taxon>
        <taxon>Candidatus Sysuimicrobiia</taxon>
        <taxon>Candidatus Sysuimicrobiales</taxon>
        <taxon>Candidatus Segetimicrobiaceae</taxon>
        <taxon>Candidatus Segetimicrobium</taxon>
    </lineage>
</organism>
<name>A0A537LHJ1_9BACT</name>
<dbReference type="AlphaFoldDB" id="A0A537LHJ1"/>
<dbReference type="Pfam" id="PF05635">
    <property type="entry name" value="23S_rRNA_IVP"/>
    <property type="match status" value="1"/>
</dbReference>
<gene>
    <name evidence="1" type="ORF">E6G99_06570</name>
</gene>
<dbReference type="CDD" id="cd16377">
    <property type="entry name" value="23S_rRNA_IVP_like"/>
    <property type="match status" value="1"/>
</dbReference>
<dbReference type="Gene3D" id="1.20.1440.60">
    <property type="entry name" value="23S rRNA-intervening sequence"/>
    <property type="match status" value="1"/>
</dbReference>
<protein>
    <submittedName>
        <fullName evidence="1">Four helix bundle protein</fullName>
    </submittedName>
</protein>
<proteinExistence type="predicted"/>
<dbReference type="InterPro" id="IPR012657">
    <property type="entry name" value="23S_rRNA-intervening_sequence"/>
</dbReference>
<comment type="caution">
    <text evidence="1">The sequence shown here is derived from an EMBL/GenBank/DDBJ whole genome shotgun (WGS) entry which is preliminary data.</text>
</comment>
<dbReference type="NCBIfam" id="TIGR02436">
    <property type="entry name" value="four helix bundle protein"/>
    <property type="match status" value="1"/>
</dbReference>
<dbReference type="PANTHER" id="PTHR38471">
    <property type="entry name" value="FOUR HELIX BUNDLE PROTEIN"/>
    <property type="match status" value="1"/>
</dbReference>
<dbReference type="SUPFAM" id="SSF158446">
    <property type="entry name" value="IVS-encoded protein-like"/>
    <property type="match status" value="1"/>
</dbReference>
<evidence type="ECO:0000313" key="1">
    <source>
        <dbReference type="EMBL" id="TMJ07474.1"/>
    </source>
</evidence>
<accession>A0A537LHJ1</accession>
<dbReference type="InterPro" id="IPR036583">
    <property type="entry name" value="23S_rRNA_IVS_sf"/>
</dbReference>
<evidence type="ECO:0000313" key="2">
    <source>
        <dbReference type="Proteomes" id="UP000318661"/>
    </source>
</evidence>
<reference evidence="1 2" key="1">
    <citation type="journal article" date="2019" name="Nat. Microbiol.">
        <title>Mediterranean grassland soil C-N compound turnover is dependent on rainfall and depth, and is mediated by genomically divergent microorganisms.</title>
        <authorList>
            <person name="Diamond S."/>
            <person name="Andeer P.F."/>
            <person name="Li Z."/>
            <person name="Crits-Christoph A."/>
            <person name="Burstein D."/>
            <person name="Anantharaman K."/>
            <person name="Lane K.R."/>
            <person name="Thomas B.C."/>
            <person name="Pan C."/>
            <person name="Northen T.R."/>
            <person name="Banfield J.F."/>
        </authorList>
    </citation>
    <scope>NUCLEOTIDE SEQUENCE [LARGE SCALE GENOMIC DNA]</scope>
    <source>
        <strain evidence="1">NP_2</strain>
    </source>
</reference>
<dbReference type="EMBL" id="VBAJ01000175">
    <property type="protein sequence ID" value="TMJ07474.1"/>
    <property type="molecule type" value="Genomic_DNA"/>
</dbReference>